<dbReference type="AlphaFoldDB" id="A0AAW7LZV2"/>
<dbReference type="InterPro" id="IPR048466">
    <property type="entry name" value="DNA_pol3_delta-like_C"/>
</dbReference>
<dbReference type="GO" id="GO:0003887">
    <property type="term" value="F:DNA-directed DNA polymerase activity"/>
    <property type="evidence" value="ECO:0007669"/>
    <property type="project" value="UniProtKB-KW"/>
</dbReference>
<keyword evidence="3 9" id="KW-0548">Nucleotidyltransferase</keyword>
<sequence length="329" mass="34338">MAARQAVEATWHRAAPAPVVLVSGPEAVLASRAVERIVAAMRKRGEIEITRLDAAGYSRGQLQAATSPSLFAEPGLVIVEAVEAMSDDFLQDSLAYVAGPDPECVVVLLHGGGVRGKKLLDTLRKGNAPEYTCPAIKKDADLVDFAAGEFERAGRPTGARAVRALVDAIGSDVAEIAAACAQLISDVSGPIDEQVVARYYGTRVNATGFAVADAAIAGKGGEAIALVRHALSTGTDPVPLVAALASKLRTLIKVGAARGRRLDPTKDLGIQPWQVDRARRELQRWDAESLALAVQAVAQADAEIKGASRAPGFALERAVRTVASLASGR</sequence>
<name>A0AAW7LZV2_9MICO</name>
<keyword evidence="4" id="KW-0235">DNA replication</keyword>
<organism evidence="9 10">
    <name type="scientific">Demequina lignilytica</name>
    <dbReference type="NCBI Taxonomy" id="3051663"/>
    <lineage>
        <taxon>Bacteria</taxon>
        <taxon>Bacillati</taxon>
        <taxon>Actinomycetota</taxon>
        <taxon>Actinomycetes</taxon>
        <taxon>Micrococcales</taxon>
        <taxon>Demequinaceae</taxon>
        <taxon>Demequina</taxon>
    </lineage>
</organism>
<dbReference type="GO" id="GO:0009360">
    <property type="term" value="C:DNA polymerase III complex"/>
    <property type="evidence" value="ECO:0007669"/>
    <property type="project" value="TreeGrafter"/>
</dbReference>
<keyword evidence="5" id="KW-0239">DNA-directed DNA polymerase</keyword>
<evidence type="ECO:0000259" key="8">
    <source>
        <dbReference type="Pfam" id="PF21694"/>
    </source>
</evidence>
<comment type="catalytic activity">
    <reaction evidence="7">
        <text>DNA(n) + a 2'-deoxyribonucleoside 5'-triphosphate = DNA(n+1) + diphosphate</text>
        <dbReference type="Rhea" id="RHEA:22508"/>
        <dbReference type="Rhea" id="RHEA-COMP:17339"/>
        <dbReference type="Rhea" id="RHEA-COMP:17340"/>
        <dbReference type="ChEBI" id="CHEBI:33019"/>
        <dbReference type="ChEBI" id="CHEBI:61560"/>
        <dbReference type="ChEBI" id="CHEBI:173112"/>
        <dbReference type="EC" id="2.7.7.7"/>
    </reaction>
</comment>
<accession>A0AAW7LZV2</accession>
<evidence type="ECO:0000256" key="5">
    <source>
        <dbReference type="ARBA" id="ARBA00022932"/>
    </source>
</evidence>
<dbReference type="InterPro" id="IPR005790">
    <property type="entry name" value="DNA_polIII_delta"/>
</dbReference>
<dbReference type="InterPro" id="IPR027417">
    <property type="entry name" value="P-loop_NTPase"/>
</dbReference>
<dbReference type="EMBL" id="JAUHPX010000001">
    <property type="protein sequence ID" value="MDN4487039.1"/>
    <property type="molecule type" value="Genomic_DNA"/>
</dbReference>
<evidence type="ECO:0000313" key="10">
    <source>
        <dbReference type="Proteomes" id="UP001172737"/>
    </source>
</evidence>
<dbReference type="Gene3D" id="3.40.50.300">
    <property type="entry name" value="P-loop containing nucleotide triphosphate hydrolases"/>
    <property type="match status" value="1"/>
</dbReference>
<evidence type="ECO:0000256" key="2">
    <source>
        <dbReference type="ARBA" id="ARBA00022679"/>
    </source>
</evidence>
<dbReference type="PANTHER" id="PTHR34388">
    <property type="entry name" value="DNA POLYMERASE III SUBUNIT DELTA"/>
    <property type="match status" value="1"/>
</dbReference>
<dbReference type="GO" id="GO:0006261">
    <property type="term" value="P:DNA-templated DNA replication"/>
    <property type="evidence" value="ECO:0007669"/>
    <property type="project" value="TreeGrafter"/>
</dbReference>
<reference evidence="9" key="1">
    <citation type="submission" date="2023-06" db="EMBL/GenBank/DDBJ databases">
        <title>Sysu t00039.</title>
        <authorList>
            <person name="Gao L."/>
            <person name="Fang B.-Z."/>
            <person name="Li W.-J."/>
        </authorList>
    </citation>
    <scope>NUCLEOTIDE SEQUENCE</scope>
    <source>
        <strain evidence="9">SYSU T00039</strain>
    </source>
</reference>
<evidence type="ECO:0000256" key="7">
    <source>
        <dbReference type="ARBA" id="ARBA00049244"/>
    </source>
</evidence>
<keyword evidence="10" id="KW-1185">Reference proteome</keyword>
<evidence type="ECO:0000256" key="4">
    <source>
        <dbReference type="ARBA" id="ARBA00022705"/>
    </source>
</evidence>
<evidence type="ECO:0000256" key="3">
    <source>
        <dbReference type="ARBA" id="ARBA00022695"/>
    </source>
</evidence>
<gene>
    <name evidence="9" type="primary">holA</name>
    <name evidence="9" type="ORF">QQX10_02545</name>
</gene>
<comment type="similarity">
    <text evidence="6">Belongs to the DNA polymerase HolA subunit family.</text>
</comment>
<dbReference type="Proteomes" id="UP001172737">
    <property type="component" value="Unassembled WGS sequence"/>
</dbReference>
<protein>
    <recommendedName>
        <fullName evidence="1">DNA-directed DNA polymerase</fullName>
        <ecNumber evidence="1">2.7.7.7</ecNumber>
    </recommendedName>
</protein>
<dbReference type="GO" id="GO:0003677">
    <property type="term" value="F:DNA binding"/>
    <property type="evidence" value="ECO:0007669"/>
    <property type="project" value="InterPro"/>
</dbReference>
<evidence type="ECO:0000256" key="1">
    <source>
        <dbReference type="ARBA" id="ARBA00012417"/>
    </source>
</evidence>
<dbReference type="Pfam" id="PF21694">
    <property type="entry name" value="DNA_pol3_delta_C"/>
    <property type="match status" value="1"/>
</dbReference>
<evidence type="ECO:0000313" key="9">
    <source>
        <dbReference type="EMBL" id="MDN4487039.1"/>
    </source>
</evidence>
<keyword evidence="2 9" id="KW-0808">Transferase</keyword>
<dbReference type="NCBIfam" id="TIGR01128">
    <property type="entry name" value="holA"/>
    <property type="match status" value="1"/>
</dbReference>
<dbReference type="PANTHER" id="PTHR34388:SF1">
    <property type="entry name" value="DNA POLYMERASE III SUBUNIT DELTA"/>
    <property type="match status" value="1"/>
</dbReference>
<dbReference type="Gene3D" id="1.20.272.10">
    <property type="match status" value="1"/>
</dbReference>
<dbReference type="EC" id="2.7.7.7" evidence="1"/>
<comment type="caution">
    <text evidence="9">The sequence shown here is derived from an EMBL/GenBank/DDBJ whole genome shotgun (WGS) entry which is preliminary data.</text>
</comment>
<dbReference type="InterPro" id="IPR008921">
    <property type="entry name" value="DNA_pol3_clamp-load_cplx_C"/>
</dbReference>
<dbReference type="RefSeq" id="WP_301120292.1">
    <property type="nucleotide sequence ID" value="NZ_JAUHPX010000001.1"/>
</dbReference>
<dbReference type="SUPFAM" id="SSF48019">
    <property type="entry name" value="post-AAA+ oligomerization domain-like"/>
    <property type="match status" value="1"/>
</dbReference>
<feature type="domain" description="DNA polymerase III delta subunit-like C-terminal" evidence="8">
    <location>
        <begin position="209"/>
        <end position="317"/>
    </location>
</feature>
<evidence type="ECO:0000256" key="6">
    <source>
        <dbReference type="ARBA" id="ARBA00034754"/>
    </source>
</evidence>
<proteinExistence type="inferred from homology"/>